<evidence type="ECO:0000313" key="4">
    <source>
        <dbReference type="Proteomes" id="UP000272942"/>
    </source>
</evidence>
<dbReference type="OrthoDB" id="6275512at2759"/>
<sequence length="317" mass="35035">MPESTEPSAQARLNADISLLRGVLDRLFVPGEETQSQAIRAKAAFRLGAKREGGAPRPLEVVLGSMEQTKSVFQRAFCLKGEPVRLLRDLDADERQKLKQALAEIHERRASEEAPTFPVEPSCNTKQRDSSDVNWRNVSSAAIDRRSRECIASAIVRSVLNKRDELEAFVVEHFPVAIAVTETWLAPDVLESEVSLPGYASFRSDRAQPRMGGGVMLFIRESIPVTHLYSYADPDGQGEALWCKTKVCCNGYTTIGVCYRPPATAPVAILDDMRRWAGDGHCLILGDFNVPLIDWDENRCLPGADNSPGTSSKYRTS</sequence>
<dbReference type="InterPro" id="IPR036691">
    <property type="entry name" value="Endo/exonu/phosph_ase_sf"/>
</dbReference>
<dbReference type="GO" id="GO:0031012">
    <property type="term" value="C:extracellular matrix"/>
    <property type="evidence" value="ECO:0007669"/>
    <property type="project" value="TreeGrafter"/>
</dbReference>
<dbReference type="Proteomes" id="UP000272942">
    <property type="component" value="Unassembled WGS sequence"/>
</dbReference>
<gene>
    <name evidence="3" type="ORF">ECPE_LOCUS10190</name>
</gene>
<dbReference type="GO" id="GO:0007508">
    <property type="term" value="P:larval heart development"/>
    <property type="evidence" value="ECO:0007669"/>
    <property type="project" value="TreeGrafter"/>
</dbReference>
<reference evidence="5" key="1">
    <citation type="submission" date="2016-06" db="UniProtKB">
        <authorList>
            <consortium name="WormBaseParasite"/>
        </authorList>
    </citation>
    <scope>IDENTIFICATION</scope>
</reference>
<reference evidence="3 4" key="2">
    <citation type="submission" date="2018-11" db="EMBL/GenBank/DDBJ databases">
        <authorList>
            <consortium name="Pathogen Informatics"/>
        </authorList>
    </citation>
    <scope>NUCLEOTIDE SEQUENCE [LARGE SCALE GENOMIC DNA]</scope>
    <source>
        <strain evidence="3 4">Egypt</strain>
    </source>
</reference>
<dbReference type="EMBL" id="UZAN01048653">
    <property type="protein sequence ID" value="VDP86634.1"/>
    <property type="molecule type" value="Genomic_DNA"/>
</dbReference>
<feature type="domain" description="Endonuclease/exonuclease/phosphatase" evidence="2">
    <location>
        <begin position="161"/>
        <end position="301"/>
    </location>
</feature>
<dbReference type="Pfam" id="PF03372">
    <property type="entry name" value="Exo_endo_phos"/>
    <property type="match status" value="1"/>
</dbReference>
<dbReference type="GO" id="GO:0061343">
    <property type="term" value="P:cell adhesion involved in heart morphogenesis"/>
    <property type="evidence" value="ECO:0007669"/>
    <property type="project" value="TreeGrafter"/>
</dbReference>
<dbReference type="InterPro" id="IPR005135">
    <property type="entry name" value="Endo/exonuclease/phosphatase"/>
</dbReference>
<dbReference type="WBParaSite" id="ECPE_0001022201-mRNA-1">
    <property type="protein sequence ID" value="ECPE_0001022201-mRNA-1"/>
    <property type="gene ID" value="ECPE_0001022201"/>
</dbReference>
<evidence type="ECO:0000313" key="5">
    <source>
        <dbReference type="WBParaSite" id="ECPE_0001022201-mRNA-1"/>
    </source>
</evidence>
<dbReference type="PANTHER" id="PTHR33395">
    <property type="entry name" value="TRANSCRIPTASE, PUTATIVE-RELATED-RELATED"/>
    <property type="match status" value="1"/>
</dbReference>
<protein>
    <submittedName>
        <fullName evidence="5">Endo/exonuclease/phosphatase domain-containing protein</fullName>
    </submittedName>
</protein>
<name>A0A183ATA5_9TREM</name>
<dbReference type="Gene3D" id="3.60.10.10">
    <property type="entry name" value="Endonuclease/exonuclease/phosphatase"/>
    <property type="match status" value="1"/>
</dbReference>
<dbReference type="GO" id="GO:0003824">
    <property type="term" value="F:catalytic activity"/>
    <property type="evidence" value="ECO:0007669"/>
    <property type="project" value="InterPro"/>
</dbReference>
<evidence type="ECO:0000256" key="1">
    <source>
        <dbReference type="SAM" id="MobiDB-lite"/>
    </source>
</evidence>
<proteinExistence type="predicted"/>
<evidence type="ECO:0000313" key="3">
    <source>
        <dbReference type="EMBL" id="VDP86634.1"/>
    </source>
</evidence>
<dbReference type="PANTHER" id="PTHR33395:SF22">
    <property type="entry name" value="REVERSE TRANSCRIPTASE DOMAIN-CONTAINING PROTEIN"/>
    <property type="match status" value="1"/>
</dbReference>
<accession>A0A183ATA5</accession>
<dbReference type="SUPFAM" id="SSF56219">
    <property type="entry name" value="DNase I-like"/>
    <property type="match status" value="1"/>
</dbReference>
<evidence type="ECO:0000259" key="2">
    <source>
        <dbReference type="Pfam" id="PF03372"/>
    </source>
</evidence>
<feature type="region of interest" description="Disordered" evidence="1">
    <location>
        <begin position="109"/>
        <end position="131"/>
    </location>
</feature>
<dbReference type="AlphaFoldDB" id="A0A183ATA5"/>
<organism evidence="5">
    <name type="scientific">Echinostoma caproni</name>
    <dbReference type="NCBI Taxonomy" id="27848"/>
    <lineage>
        <taxon>Eukaryota</taxon>
        <taxon>Metazoa</taxon>
        <taxon>Spiralia</taxon>
        <taxon>Lophotrochozoa</taxon>
        <taxon>Platyhelminthes</taxon>
        <taxon>Trematoda</taxon>
        <taxon>Digenea</taxon>
        <taxon>Plagiorchiida</taxon>
        <taxon>Echinostomata</taxon>
        <taxon>Echinostomatoidea</taxon>
        <taxon>Echinostomatidae</taxon>
        <taxon>Echinostoma</taxon>
    </lineage>
</organism>
<keyword evidence="4" id="KW-1185">Reference proteome</keyword>